<dbReference type="PANTHER" id="PTHR13269">
    <property type="entry name" value="NUCLEOPORIN NDC1"/>
    <property type="match status" value="1"/>
</dbReference>
<comment type="similarity">
    <text evidence="3">Belongs to the NDC1 family.</text>
</comment>
<feature type="transmembrane region" description="Helical" evidence="14">
    <location>
        <begin position="35"/>
        <end position="54"/>
    </location>
</feature>
<feature type="region of interest" description="Disordered" evidence="13">
    <location>
        <begin position="398"/>
        <end position="422"/>
    </location>
</feature>
<feature type="transmembrane region" description="Helical" evidence="14">
    <location>
        <begin position="229"/>
        <end position="252"/>
    </location>
</feature>
<dbReference type="OrthoDB" id="67850at2759"/>
<dbReference type="GO" id="GO:0005816">
    <property type="term" value="C:spindle pole body"/>
    <property type="evidence" value="ECO:0007669"/>
    <property type="project" value="TreeGrafter"/>
</dbReference>
<evidence type="ECO:0000256" key="12">
    <source>
        <dbReference type="ARBA" id="ARBA00023242"/>
    </source>
</evidence>
<keyword evidence="6" id="KW-0509">mRNA transport</keyword>
<dbReference type="GO" id="GO:0031965">
    <property type="term" value="C:nuclear membrane"/>
    <property type="evidence" value="ECO:0007669"/>
    <property type="project" value="UniProtKB-SubCell"/>
</dbReference>
<feature type="compositionally biased region" description="Low complexity" evidence="13">
    <location>
        <begin position="398"/>
        <end position="412"/>
    </location>
</feature>
<evidence type="ECO:0000256" key="13">
    <source>
        <dbReference type="SAM" id="MobiDB-lite"/>
    </source>
</evidence>
<dbReference type="GO" id="GO:0015031">
    <property type="term" value="P:protein transport"/>
    <property type="evidence" value="ECO:0007669"/>
    <property type="project" value="UniProtKB-KW"/>
</dbReference>
<keyword evidence="8 14" id="KW-1133">Transmembrane helix</keyword>
<reference evidence="15" key="1">
    <citation type="journal article" date="2020" name="Stud. Mycol.">
        <title>101 Dothideomycetes genomes: a test case for predicting lifestyles and emergence of pathogens.</title>
        <authorList>
            <person name="Haridas S."/>
            <person name="Albert R."/>
            <person name="Binder M."/>
            <person name="Bloem J."/>
            <person name="Labutti K."/>
            <person name="Salamov A."/>
            <person name="Andreopoulos B."/>
            <person name="Baker S."/>
            <person name="Barry K."/>
            <person name="Bills G."/>
            <person name="Bluhm B."/>
            <person name="Cannon C."/>
            <person name="Castanera R."/>
            <person name="Culley D."/>
            <person name="Daum C."/>
            <person name="Ezra D."/>
            <person name="Gonzalez J."/>
            <person name="Henrissat B."/>
            <person name="Kuo A."/>
            <person name="Liang C."/>
            <person name="Lipzen A."/>
            <person name="Lutzoni F."/>
            <person name="Magnuson J."/>
            <person name="Mondo S."/>
            <person name="Nolan M."/>
            <person name="Ohm R."/>
            <person name="Pangilinan J."/>
            <person name="Park H.-J."/>
            <person name="Ramirez L."/>
            <person name="Alfaro M."/>
            <person name="Sun H."/>
            <person name="Tritt A."/>
            <person name="Yoshinaga Y."/>
            <person name="Zwiers L.-H."/>
            <person name="Turgeon B."/>
            <person name="Goodwin S."/>
            <person name="Spatafora J."/>
            <person name="Crous P."/>
            <person name="Grigoriev I."/>
        </authorList>
    </citation>
    <scope>NUCLEOTIDE SEQUENCE</scope>
    <source>
        <strain evidence="15">CBS 130266</strain>
    </source>
</reference>
<evidence type="ECO:0000256" key="9">
    <source>
        <dbReference type="ARBA" id="ARBA00023010"/>
    </source>
</evidence>
<feature type="transmembrane region" description="Helical" evidence="14">
    <location>
        <begin position="287"/>
        <end position="309"/>
    </location>
</feature>
<evidence type="ECO:0000256" key="11">
    <source>
        <dbReference type="ARBA" id="ARBA00023136"/>
    </source>
</evidence>
<evidence type="ECO:0000256" key="1">
    <source>
        <dbReference type="ARBA" id="ARBA00004232"/>
    </source>
</evidence>
<accession>A0A9P4NHA7</accession>
<dbReference type="Pfam" id="PF09531">
    <property type="entry name" value="Ndc1_Nup"/>
    <property type="match status" value="1"/>
</dbReference>
<evidence type="ECO:0000256" key="5">
    <source>
        <dbReference type="ARBA" id="ARBA00022692"/>
    </source>
</evidence>
<dbReference type="GO" id="GO:0051028">
    <property type="term" value="P:mRNA transport"/>
    <property type="evidence" value="ECO:0007669"/>
    <property type="project" value="UniProtKB-KW"/>
</dbReference>
<sequence>MSQPAKEASAKEVTKPVVKKPRPYRDFLTPALHRHFTKASIFTLGVCYALAVWMGEWDPIWQWFPLGFAGIRTLMIFLSALTIFVLRVSRTHVGSRTTTSPFATFYNDIFDVSTYLTFLWYLVSAALYIEVYLFGRPPEAKMGLIDYGRAHERPRLNARSVAFRTLFLSLAVAQSFIHLYLDEDRAPYPLRLTTKSSDKESKDVSVSLAVSPSSFVQLSDSLPMMARRAAILSLSITFPYGIFYLIVLRIWAWNNFFAVARYIHFLPVAQRAHPTTLAPFTDLVSRILIQSFFLAFLWEFVNVVFSLYISREPLKKDKPLTDDSKDPNGSLILGLKAKKEFAKATAFRELAIITTGHPARRQTIYSELDRTGDATYTQILNILLSEINAVKSRIEAAASPNQSSASSASTAATEVPSRKPMTAGLQSSDKIFLPIAPPQTPRTKVAAYVEGVVKKGNQPGAAPLKEALTYSTRRTKEFIPDARKKQINDTTELYEKKATSLFTQLVQSPVGYPFRQTFARRVSAVVFGGKGPNGGGYGCQTIVIDAVDSLTALLTSSLKEDKYGEVAKSVPTVVRAFTSTIATIEKFIGSMDQHWTDMQPKGWVEDVEVLLQALREGLQQVFGGFGEYLEGLGINAEEARTCKLQLAAKRTRPEMQMIDK</sequence>
<keyword evidence="10" id="KW-0906">Nuclear pore complex</keyword>
<dbReference type="EMBL" id="MU007098">
    <property type="protein sequence ID" value="KAF2421484.1"/>
    <property type="molecule type" value="Genomic_DNA"/>
</dbReference>
<evidence type="ECO:0000313" key="15">
    <source>
        <dbReference type="EMBL" id="KAF2421484.1"/>
    </source>
</evidence>
<keyword evidence="16" id="KW-1185">Reference proteome</keyword>
<evidence type="ECO:0000256" key="14">
    <source>
        <dbReference type="SAM" id="Phobius"/>
    </source>
</evidence>
<name>A0A9P4NHA7_9PEZI</name>
<dbReference type="GO" id="GO:0006999">
    <property type="term" value="P:nuclear pore organization"/>
    <property type="evidence" value="ECO:0007669"/>
    <property type="project" value="TreeGrafter"/>
</dbReference>
<feature type="transmembrane region" description="Helical" evidence="14">
    <location>
        <begin position="115"/>
        <end position="134"/>
    </location>
</feature>
<protein>
    <recommendedName>
        <fullName evidence="17">Nuclear envelope protein</fullName>
    </recommendedName>
</protein>
<keyword evidence="5 14" id="KW-0812">Transmembrane</keyword>
<evidence type="ECO:0000256" key="4">
    <source>
        <dbReference type="ARBA" id="ARBA00022448"/>
    </source>
</evidence>
<keyword evidence="11 14" id="KW-0472">Membrane</keyword>
<evidence type="ECO:0008006" key="17">
    <source>
        <dbReference type="Google" id="ProtNLM"/>
    </source>
</evidence>
<evidence type="ECO:0000256" key="6">
    <source>
        <dbReference type="ARBA" id="ARBA00022816"/>
    </source>
</evidence>
<comment type="subcellular location">
    <subcellularLocation>
        <location evidence="1">Nucleus membrane</location>
        <topology evidence="1">Multi-pass membrane protein</topology>
    </subcellularLocation>
    <subcellularLocation>
        <location evidence="2">Nucleus</location>
        <location evidence="2">Nuclear pore complex</location>
    </subcellularLocation>
</comment>
<evidence type="ECO:0000313" key="16">
    <source>
        <dbReference type="Proteomes" id="UP000800235"/>
    </source>
</evidence>
<dbReference type="GO" id="GO:0106166">
    <property type="term" value="F:spindle pole body-nuclear membrane anchor activity"/>
    <property type="evidence" value="ECO:0007669"/>
    <property type="project" value="TreeGrafter"/>
</dbReference>
<evidence type="ECO:0000256" key="7">
    <source>
        <dbReference type="ARBA" id="ARBA00022927"/>
    </source>
</evidence>
<keyword evidence="12" id="KW-0539">Nucleus</keyword>
<evidence type="ECO:0000256" key="8">
    <source>
        <dbReference type="ARBA" id="ARBA00022989"/>
    </source>
</evidence>
<evidence type="ECO:0000256" key="10">
    <source>
        <dbReference type="ARBA" id="ARBA00023132"/>
    </source>
</evidence>
<dbReference type="InterPro" id="IPR019049">
    <property type="entry name" value="Nucleoporin_prot_Ndc1/Nup"/>
</dbReference>
<evidence type="ECO:0000256" key="2">
    <source>
        <dbReference type="ARBA" id="ARBA00004567"/>
    </source>
</evidence>
<organism evidence="15 16">
    <name type="scientific">Tothia fuscella</name>
    <dbReference type="NCBI Taxonomy" id="1048955"/>
    <lineage>
        <taxon>Eukaryota</taxon>
        <taxon>Fungi</taxon>
        <taxon>Dikarya</taxon>
        <taxon>Ascomycota</taxon>
        <taxon>Pezizomycotina</taxon>
        <taxon>Dothideomycetes</taxon>
        <taxon>Pleosporomycetidae</taxon>
        <taxon>Venturiales</taxon>
        <taxon>Cylindrosympodiaceae</taxon>
        <taxon>Tothia</taxon>
    </lineage>
</organism>
<gene>
    <name evidence="15" type="ORF">EJ08DRAFT_619963</name>
</gene>
<dbReference type="PANTHER" id="PTHR13269:SF6">
    <property type="entry name" value="NUCLEOPORIN NDC1"/>
    <property type="match status" value="1"/>
</dbReference>
<proteinExistence type="inferred from homology"/>
<keyword evidence="7" id="KW-0653">Protein transport</keyword>
<feature type="transmembrane region" description="Helical" evidence="14">
    <location>
        <begin position="161"/>
        <end position="181"/>
    </location>
</feature>
<dbReference type="Proteomes" id="UP000800235">
    <property type="component" value="Unassembled WGS sequence"/>
</dbReference>
<feature type="transmembrane region" description="Helical" evidence="14">
    <location>
        <begin position="60"/>
        <end position="86"/>
    </location>
</feature>
<keyword evidence="4" id="KW-0813">Transport</keyword>
<dbReference type="GO" id="GO:0070762">
    <property type="term" value="C:nuclear pore transmembrane ring"/>
    <property type="evidence" value="ECO:0007669"/>
    <property type="project" value="TreeGrafter"/>
</dbReference>
<evidence type="ECO:0000256" key="3">
    <source>
        <dbReference type="ARBA" id="ARBA00005760"/>
    </source>
</evidence>
<dbReference type="GO" id="GO:0070631">
    <property type="term" value="P:spindle pole body localization"/>
    <property type="evidence" value="ECO:0007669"/>
    <property type="project" value="TreeGrafter"/>
</dbReference>
<keyword evidence="9" id="KW-0811">Translocation</keyword>
<comment type="caution">
    <text evidence="15">The sequence shown here is derived from an EMBL/GenBank/DDBJ whole genome shotgun (WGS) entry which is preliminary data.</text>
</comment>
<dbReference type="AlphaFoldDB" id="A0A9P4NHA7"/>